<name>A0A0E9SIH0_ANGAN</name>
<reference evidence="1" key="2">
    <citation type="journal article" date="2015" name="Fish Shellfish Immunol.">
        <title>Early steps in the European eel (Anguilla anguilla)-Vibrio vulnificus interaction in the gills: Role of the RtxA13 toxin.</title>
        <authorList>
            <person name="Callol A."/>
            <person name="Pajuelo D."/>
            <person name="Ebbesson L."/>
            <person name="Teles M."/>
            <person name="MacKenzie S."/>
            <person name="Amaro C."/>
        </authorList>
    </citation>
    <scope>NUCLEOTIDE SEQUENCE</scope>
</reference>
<proteinExistence type="predicted"/>
<dbReference type="EMBL" id="GBXM01068112">
    <property type="protein sequence ID" value="JAH40465.1"/>
    <property type="molecule type" value="Transcribed_RNA"/>
</dbReference>
<evidence type="ECO:0000313" key="1">
    <source>
        <dbReference type="EMBL" id="JAH40465.1"/>
    </source>
</evidence>
<organism evidence="1">
    <name type="scientific">Anguilla anguilla</name>
    <name type="common">European freshwater eel</name>
    <name type="synonym">Muraena anguilla</name>
    <dbReference type="NCBI Taxonomy" id="7936"/>
    <lineage>
        <taxon>Eukaryota</taxon>
        <taxon>Metazoa</taxon>
        <taxon>Chordata</taxon>
        <taxon>Craniata</taxon>
        <taxon>Vertebrata</taxon>
        <taxon>Euteleostomi</taxon>
        <taxon>Actinopterygii</taxon>
        <taxon>Neopterygii</taxon>
        <taxon>Teleostei</taxon>
        <taxon>Anguilliformes</taxon>
        <taxon>Anguillidae</taxon>
        <taxon>Anguilla</taxon>
    </lineage>
</organism>
<reference evidence="1" key="1">
    <citation type="submission" date="2014-11" db="EMBL/GenBank/DDBJ databases">
        <authorList>
            <person name="Amaro Gonzalez C."/>
        </authorList>
    </citation>
    <scope>NUCLEOTIDE SEQUENCE</scope>
</reference>
<accession>A0A0E9SIH0</accession>
<sequence length="27" mass="3107">MPQTMRVLVLVFLMTDCTKIPYNGFTS</sequence>
<protein>
    <submittedName>
        <fullName evidence="1">Uncharacterized protein</fullName>
    </submittedName>
</protein>
<dbReference type="AlphaFoldDB" id="A0A0E9SIH0"/>